<dbReference type="PROSITE" id="PS50835">
    <property type="entry name" value="IG_LIKE"/>
    <property type="match status" value="6"/>
</dbReference>
<dbReference type="Ensembl" id="ENSPNAT00000071527.1">
    <property type="protein sequence ID" value="ENSPNAP00000074038.1"/>
    <property type="gene ID" value="ENSPNAG00000019710.2"/>
</dbReference>
<dbReference type="SUPFAM" id="SSF48726">
    <property type="entry name" value="Immunoglobulin"/>
    <property type="match status" value="6"/>
</dbReference>
<accession>A0AAR2LBR7</accession>
<evidence type="ECO:0000313" key="3">
    <source>
        <dbReference type="Ensembl" id="ENSPNAP00000074038.1"/>
    </source>
</evidence>
<dbReference type="PANTHER" id="PTHR13771:SF9">
    <property type="entry name" value="INTERCELLULAR ADHESION MOLECULE 5"/>
    <property type="match status" value="1"/>
</dbReference>
<feature type="domain" description="Ig-like" evidence="2">
    <location>
        <begin position="475"/>
        <end position="554"/>
    </location>
</feature>
<name>A0AAR2LBR7_PYGNA</name>
<keyword evidence="1" id="KW-1133">Transmembrane helix</keyword>
<dbReference type="InterPro" id="IPR013783">
    <property type="entry name" value="Ig-like_fold"/>
</dbReference>
<dbReference type="GO" id="GO:0005178">
    <property type="term" value="F:integrin binding"/>
    <property type="evidence" value="ECO:0007669"/>
    <property type="project" value="InterPro"/>
</dbReference>
<proteinExistence type="predicted"/>
<feature type="domain" description="Ig-like" evidence="2">
    <location>
        <begin position="276"/>
        <end position="355"/>
    </location>
</feature>
<evidence type="ECO:0000256" key="1">
    <source>
        <dbReference type="SAM" id="Phobius"/>
    </source>
</evidence>
<feature type="domain" description="Ig-like" evidence="2">
    <location>
        <begin position="559"/>
        <end position="648"/>
    </location>
</feature>
<dbReference type="PANTHER" id="PTHR13771">
    <property type="entry name" value="INTERCELLULAR ADHESION MOLECULE"/>
    <property type="match status" value="1"/>
</dbReference>
<dbReference type="PRINTS" id="PR01832">
    <property type="entry name" value="VEGFRECEPTOR"/>
</dbReference>
<dbReference type="InterPro" id="IPR003598">
    <property type="entry name" value="Ig_sub2"/>
</dbReference>
<organism evidence="3 4">
    <name type="scientific">Pygocentrus nattereri</name>
    <name type="common">Red-bellied piranha</name>
    <dbReference type="NCBI Taxonomy" id="42514"/>
    <lineage>
        <taxon>Eukaryota</taxon>
        <taxon>Metazoa</taxon>
        <taxon>Chordata</taxon>
        <taxon>Craniata</taxon>
        <taxon>Vertebrata</taxon>
        <taxon>Euteleostomi</taxon>
        <taxon>Actinopterygii</taxon>
        <taxon>Neopterygii</taxon>
        <taxon>Teleostei</taxon>
        <taxon>Ostariophysi</taxon>
        <taxon>Characiformes</taxon>
        <taxon>Characoidei</taxon>
        <taxon>Pygocentrus</taxon>
    </lineage>
</organism>
<feature type="domain" description="Ig-like" evidence="2">
    <location>
        <begin position="674"/>
        <end position="752"/>
    </location>
</feature>
<dbReference type="InterPro" id="IPR047012">
    <property type="entry name" value="ICAM_VCAM"/>
</dbReference>
<reference evidence="3" key="2">
    <citation type="submission" date="2025-05" db="UniProtKB">
        <authorList>
            <consortium name="Ensembl"/>
        </authorList>
    </citation>
    <scope>IDENTIFICATION</scope>
</reference>
<keyword evidence="1" id="KW-0812">Transmembrane</keyword>
<dbReference type="InterPro" id="IPR007110">
    <property type="entry name" value="Ig-like_dom"/>
</dbReference>
<protein>
    <recommendedName>
        <fullName evidence="2">Ig-like domain-containing protein</fullName>
    </recommendedName>
</protein>
<feature type="transmembrane region" description="Helical" evidence="1">
    <location>
        <begin position="41"/>
        <end position="60"/>
    </location>
</feature>
<dbReference type="GeneTree" id="ENSGT00940000156511"/>
<dbReference type="Ensembl" id="ENSPNAT00000079695.1">
    <property type="protein sequence ID" value="ENSPNAP00000052792.1"/>
    <property type="gene ID" value="ENSPNAG00000019710.2"/>
</dbReference>
<dbReference type="Pfam" id="PF13927">
    <property type="entry name" value="Ig_3"/>
    <property type="match status" value="3"/>
</dbReference>
<feature type="domain" description="Ig-like" evidence="2">
    <location>
        <begin position="161"/>
        <end position="250"/>
    </location>
</feature>
<keyword evidence="1" id="KW-0472">Membrane</keyword>
<feature type="transmembrane region" description="Helical" evidence="1">
    <location>
        <begin position="759"/>
        <end position="781"/>
    </location>
</feature>
<dbReference type="GO" id="GO:0007155">
    <property type="term" value="P:cell adhesion"/>
    <property type="evidence" value="ECO:0007669"/>
    <property type="project" value="InterPro"/>
</dbReference>
<dbReference type="AlphaFoldDB" id="A0AAR2LBR7"/>
<dbReference type="SMART" id="SM00408">
    <property type="entry name" value="IGc2"/>
    <property type="match status" value="3"/>
</dbReference>
<dbReference type="Gene3D" id="2.60.40.10">
    <property type="entry name" value="Immunoglobulins"/>
    <property type="match status" value="7"/>
</dbReference>
<evidence type="ECO:0000259" key="2">
    <source>
        <dbReference type="PROSITE" id="PS50835"/>
    </source>
</evidence>
<keyword evidence="4" id="KW-1185">Reference proteome</keyword>
<reference evidence="3 4" key="1">
    <citation type="submission" date="2020-10" db="EMBL/GenBank/DDBJ databases">
        <title>Pygocentrus nattereri (red-bellied piranha) genome, fPygNat1, primary haplotype.</title>
        <authorList>
            <person name="Myers G."/>
            <person name="Meyer A."/>
            <person name="Karagic N."/>
            <person name="Pippel M."/>
            <person name="Winkler S."/>
            <person name="Tracey A."/>
            <person name="Wood J."/>
            <person name="Formenti G."/>
            <person name="Howe K."/>
            <person name="Fedrigo O."/>
            <person name="Jarvis E.D."/>
        </authorList>
    </citation>
    <scope>NUCLEOTIDE SEQUENCE [LARGE SCALE GENOMIC DNA]</scope>
</reference>
<feature type="domain" description="Ig-like" evidence="2">
    <location>
        <begin position="360"/>
        <end position="449"/>
    </location>
</feature>
<dbReference type="InterPro" id="IPR003599">
    <property type="entry name" value="Ig_sub"/>
</dbReference>
<dbReference type="InterPro" id="IPR036179">
    <property type="entry name" value="Ig-like_dom_sf"/>
</dbReference>
<evidence type="ECO:0000313" key="4">
    <source>
        <dbReference type="Proteomes" id="UP001501920"/>
    </source>
</evidence>
<sequence length="810" mass="89883">MKRGSERGVVSERSVRRLYVCICGMTSVPFSFVRSVEFWSWFRMAVCVLPVVLVVMGVYVDYTHTADRCSILTVSNDSLLVEYGEPVKVNCSIPSEPSSVYKLGWESQILPVQTDSETSLVWTSPNLTEWEVNGREMFCYLSVPNTEQCKRKVHLTLYKRPDSVNISSESSVWSEGQMMKLKCEIENVGPLQNLTVQWTRVDQNNITTVTEMPYGSFSTSGEERKNGNVTSTLTVSASRDEDDVQYQCAALLRLDQLQQPQVGSSEPLNITVRYKPIITQPSKGIPNSVIKGNKLVLNCSAHGNPSPQYSWSSPGNKNLTTSSIIISSVQSEDQGQYSCTAYNDEGSDSMNVTVNVLEHPHTTNLSSESSMWSEGQMMKLKCEIKNTGPVQNLTVQWTRVDQNKNRTVTEMPYRRFSISEKQKGSMDVTSTLTVLASHDEDGVQYQCAALLKLEQLQQPQVGSSEPLNITVRYKPIITQPSKGIPNSVIKGNKLVLNCSAHGNPSPQYSWSSPGNKNLTTSSIIISSVQSEDQGQYSCTAYNDEGSDSMNVTVNVLEHPHTTKLSSESSVWSEGQMMKLKCEIKNTGPVQNLTVQWTRVDQNKNRTVTEMPYRRFSISEKQKGSMDVTSTLTVSASRDEDGVQYQCAALLKLEQLQQPQVGSSEPLNITVRYKPTITQPSSGTISLTQGDQLVLNCSAHGNPSPQYSWNSPGNKNLTISSIFISSVQSEDQGQYICTAYNDEGSDSLTVVVNVAVEYKLIIIIIAVCAVVGVVLIIGFWYYRHTQNKWRNLASHRNNDNIALSDDIAGQS</sequence>
<dbReference type="Proteomes" id="UP001501920">
    <property type="component" value="Chromosome 12"/>
</dbReference>
<dbReference type="SMART" id="SM00409">
    <property type="entry name" value="IG"/>
    <property type="match status" value="6"/>
</dbReference>